<feature type="transmembrane region" description="Helical" evidence="6">
    <location>
        <begin position="298"/>
        <end position="316"/>
    </location>
</feature>
<feature type="transmembrane region" description="Helical" evidence="6">
    <location>
        <begin position="236"/>
        <end position="257"/>
    </location>
</feature>
<feature type="transmembrane region" description="Helical" evidence="6">
    <location>
        <begin position="349"/>
        <end position="370"/>
    </location>
</feature>
<evidence type="ECO:0000256" key="2">
    <source>
        <dbReference type="ARBA" id="ARBA00022475"/>
    </source>
</evidence>
<dbReference type="STRING" id="351607.Acel_1384"/>
<dbReference type="HOGENOM" id="CLU_046841_3_1_11"/>
<comment type="subcellular location">
    <subcellularLocation>
        <location evidence="1">Cell membrane</location>
        <topology evidence="1">Multi-pass membrane protein</topology>
    </subcellularLocation>
</comment>
<feature type="transmembrane region" description="Helical" evidence="6">
    <location>
        <begin position="179"/>
        <end position="199"/>
    </location>
</feature>
<protein>
    <submittedName>
        <fullName evidence="8">Putative ABC transporter permease</fullName>
    </submittedName>
</protein>
<organism evidence="8 9">
    <name type="scientific">Acidothermus cellulolyticus (strain ATCC 43068 / DSM 8971 / 11B)</name>
    <dbReference type="NCBI Taxonomy" id="351607"/>
    <lineage>
        <taxon>Bacteria</taxon>
        <taxon>Bacillati</taxon>
        <taxon>Actinomycetota</taxon>
        <taxon>Actinomycetes</taxon>
        <taxon>Acidothermales</taxon>
        <taxon>Acidothermaceae</taxon>
        <taxon>Acidothermus</taxon>
    </lineage>
</organism>
<keyword evidence="4 6" id="KW-1133">Transmembrane helix</keyword>
<evidence type="ECO:0000256" key="6">
    <source>
        <dbReference type="SAM" id="Phobius"/>
    </source>
</evidence>
<evidence type="ECO:0000259" key="7">
    <source>
        <dbReference type="Pfam" id="PF12698"/>
    </source>
</evidence>
<evidence type="ECO:0000256" key="3">
    <source>
        <dbReference type="ARBA" id="ARBA00022692"/>
    </source>
</evidence>
<dbReference type="PANTHER" id="PTHR30294:SF29">
    <property type="entry name" value="MULTIDRUG ABC TRANSPORTER PERMEASE YBHS-RELATED"/>
    <property type="match status" value="1"/>
</dbReference>
<feature type="transmembrane region" description="Helical" evidence="6">
    <location>
        <begin position="269"/>
        <end position="292"/>
    </location>
</feature>
<dbReference type="RefSeq" id="WP_011720219.1">
    <property type="nucleotide sequence ID" value="NC_008578.1"/>
</dbReference>
<name>A0LUP6_ACIC1</name>
<proteinExistence type="predicted"/>
<dbReference type="eggNOG" id="COG1668">
    <property type="taxonomic scope" value="Bacteria"/>
</dbReference>
<feature type="transmembrane region" description="Helical" evidence="6">
    <location>
        <begin position="30"/>
        <end position="52"/>
    </location>
</feature>
<dbReference type="InterPro" id="IPR013525">
    <property type="entry name" value="ABC2_TM"/>
</dbReference>
<keyword evidence="3 6" id="KW-0812">Transmembrane</keyword>
<dbReference type="GO" id="GO:0140359">
    <property type="term" value="F:ABC-type transporter activity"/>
    <property type="evidence" value="ECO:0007669"/>
    <property type="project" value="InterPro"/>
</dbReference>
<keyword evidence="5 6" id="KW-0472">Membrane</keyword>
<dbReference type="AlphaFoldDB" id="A0LUP6"/>
<dbReference type="InterPro" id="IPR051449">
    <property type="entry name" value="ABC-2_transporter_component"/>
</dbReference>
<evidence type="ECO:0000256" key="1">
    <source>
        <dbReference type="ARBA" id="ARBA00004651"/>
    </source>
</evidence>
<accession>A0LUP6</accession>
<feature type="domain" description="ABC-2 type transporter transmembrane" evidence="7">
    <location>
        <begin position="37"/>
        <end position="371"/>
    </location>
</feature>
<dbReference type="EMBL" id="CP000481">
    <property type="protein sequence ID" value="ABK53156.1"/>
    <property type="molecule type" value="Genomic_DNA"/>
</dbReference>
<dbReference type="OrthoDB" id="3268959at2"/>
<dbReference type="GO" id="GO:0005886">
    <property type="term" value="C:plasma membrane"/>
    <property type="evidence" value="ECO:0007669"/>
    <property type="project" value="UniProtKB-SubCell"/>
</dbReference>
<dbReference type="Proteomes" id="UP000008221">
    <property type="component" value="Chromosome"/>
</dbReference>
<evidence type="ECO:0000256" key="5">
    <source>
        <dbReference type="ARBA" id="ARBA00023136"/>
    </source>
</evidence>
<evidence type="ECO:0000313" key="9">
    <source>
        <dbReference type="Proteomes" id="UP000008221"/>
    </source>
</evidence>
<dbReference type="InParanoid" id="A0LUP6"/>
<evidence type="ECO:0000313" key="8">
    <source>
        <dbReference type="EMBL" id="ABK53156.1"/>
    </source>
</evidence>
<dbReference type="PANTHER" id="PTHR30294">
    <property type="entry name" value="MEMBRANE COMPONENT OF ABC TRANSPORTER YHHJ-RELATED"/>
    <property type="match status" value="1"/>
</dbReference>
<sequence>MIRRFRRAFRRAAWPLVAGREIRVSATSMAVRVSTGITLLAVLGGIIAVHFLTNRVTTYRVGAVSADASAIVQTVAGRHGTIVIREQEFSDRQSAEAAVRSGRIDAALVPPRDGSGWLVVAKRTPSATLVAYLTQAVQRGVLQDAAVRAGLAPNALIAASRVTPVALVPQRQDQAADRVIAAAFGVLFFVSCQLFGTAMSTGAAEEKESRVVEVLLAAIPARALLAGKIVGNVAVAFAQMTLYAAAAAAAAAAVGGIPHLDAILRSGGWFLLFYLVGFTTVAFLFAGLGALASRIPDVPAATMPIQLLVIATYIFALIGKGAAVTVASFLPVLCTVAMPQRIFAGHVPGWQVGLALLAAVLFSGLALTLASRIYQVAALHSGVRLRLLSTLRSASRRPAPASAGS</sequence>
<keyword evidence="2" id="KW-1003">Cell membrane</keyword>
<evidence type="ECO:0000256" key="4">
    <source>
        <dbReference type="ARBA" id="ARBA00022989"/>
    </source>
</evidence>
<gene>
    <name evidence="8" type="ordered locus">Acel_1384</name>
</gene>
<dbReference type="KEGG" id="ace:Acel_1384"/>
<reference evidence="8 9" key="1">
    <citation type="journal article" date="2009" name="Genome Res.">
        <title>Complete genome of the cellulolytic thermophile Acidothermus cellulolyticus 11B provides insights into its ecophysiological and evolutionary adaptations.</title>
        <authorList>
            <person name="Barabote R.D."/>
            <person name="Xie G."/>
            <person name="Leu D.H."/>
            <person name="Normand P."/>
            <person name="Necsulea A."/>
            <person name="Daubin V."/>
            <person name="Medigue C."/>
            <person name="Adney W.S."/>
            <person name="Xu X.C."/>
            <person name="Lapidus A."/>
            <person name="Parales R.E."/>
            <person name="Detter C."/>
            <person name="Pujic P."/>
            <person name="Bruce D."/>
            <person name="Lavire C."/>
            <person name="Challacombe J.F."/>
            <person name="Brettin T.S."/>
            <person name="Berry A.M."/>
        </authorList>
    </citation>
    <scope>NUCLEOTIDE SEQUENCE [LARGE SCALE GENOMIC DNA]</scope>
    <source>
        <strain evidence="9">ATCC 43068 / DSM 8971 / 11B</strain>
    </source>
</reference>
<dbReference type="Pfam" id="PF12698">
    <property type="entry name" value="ABC2_membrane_3"/>
    <property type="match status" value="1"/>
</dbReference>
<keyword evidence="9" id="KW-1185">Reference proteome</keyword>